<evidence type="ECO:0000256" key="1">
    <source>
        <dbReference type="SAM" id="MobiDB-lite"/>
    </source>
</evidence>
<dbReference type="OMA" id="HGHKGGN"/>
<keyword evidence="2" id="KW-0732">Signal</keyword>
<proteinExistence type="predicted"/>
<reference evidence="3" key="2">
    <citation type="submission" date="2010-11" db="EMBL/GenBank/DDBJ databases">
        <authorList>
            <consortium name="The Broad Institute Genome Sequencing Platform"/>
            <person name="Earl A."/>
            <person name="Ward D."/>
            <person name="Feldgarden M."/>
            <person name="Gevers D."/>
            <person name="Butler R."/>
            <person name="Young S.K."/>
            <person name="Zeng Q."/>
            <person name="Gargeya S."/>
            <person name="Fitzgerald M."/>
            <person name="Haas B."/>
            <person name="Abouelleil A."/>
            <person name="Alvarado L."/>
            <person name="Arachchi H.M."/>
            <person name="Berlin A."/>
            <person name="Brown A."/>
            <person name="Chapman S.B."/>
            <person name="Chen Z."/>
            <person name="Dunbar C."/>
            <person name="Freedman E."/>
            <person name="Gearin G."/>
            <person name="Gellesch M."/>
            <person name="Goldberg J."/>
            <person name="Griggs A."/>
            <person name="Gujja S."/>
            <person name="Heilman E."/>
            <person name="Heiman D."/>
            <person name="Howarth C."/>
            <person name="Larson L."/>
            <person name="Lui A."/>
            <person name="MacDonald P.J.P."/>
            <person name="Mehta T."/>
            <person name="Montmayeur A."/>
            <person name="Murphy C."/>
            <person name="Neiman D."/>
            <person name="Pearson M."/>
            <person name="Priest M."/>
            <person name="Roberts A."/>
            <person name="Saif S."/>
            <person name="Shea T."/>
            <person name="Shenoy N."/>
            <person name="Sisk P."/>
            <person name="Stolte C."/>
            <person name="Sykes S."/>
            <person name="White J."/>
            <person name="Yandava C."/>
            <person name="Wortman J."/>
            <person name="Nusbaum C."/>
            <person name="Birren B."/>
        </authorList>
    </citation>
    <scope>NUCLEOTIDE SEQUENCE</scope>
    <source>
        <strain evidence="3">P1A1 Lamole</strain>
    </source>
</reference>
<reference evidence="4" key="4">
    <citation type="submission" date="2015-06" db="UniProtKB">
        <authorList>
            <consortium name="EnsemblFungi"/>
        </authorList>
    </citation>
    <scope>IDENTIFICATION</scope>
</reference>
<feature type="compositionally biased region" description="Basic residues" evidence="1">
    <location>
        <begin position="206"/>
        <end position="233"/>
    </location>
</feature>
<name>U5H2K6_USTV1</name>
<feature type="compositionally biased region" description="Low complexity" evidence="1">
    <location>
        <begin position="321"/>
        <end position="333"/>
    </location>
</feature>
<keyword evidence="5" id="KW-1185">Reference proteome</keyword>
<dbReference type="InParanoid" id="U5H2K6"/>
<feature type="compositionally biased region" description="Basic residues" evidence="1">
    <location>
        <begin position="243"/>
        <end position="277"/>
    </location>
</feature>
<reference evidence="5" key="1">
    <citation type="submission" date="2010-11" db="EMBL/GenBank/DDBJ databases">
        <title>The genome sequence of Microbotryum violaceum strain p1A1 Lamole.</title>
        <authorList>
            <person name="Cuomo C."/>
            <person name="Perlin M."/>
            <person name="Young S.K."/>
            <person name="Zeng Q."/>
            <person name="Gargeya S."/>
            <person name="Alvarado L."/>
            <person name="Berlin A."/>
            <person name="Chapman S.B."/>
            <person name="Chen Z."/>
            <person name="Freedman E."/>
            <person name="Gellesch M."/>
            <person name="Goldberg J."/>
            <person name="Griggs A."/>
            <person name="Gujja S."/>
            <person name="Heilman E."/>
            <person name="Heiman D."/>
            <person name="Howarth C."/>
            <person name="Mehta T."/>
            <person name="Neiman D."/>
            <person name="Pearson M."/>
            <person name="Roberts A."/>
            <person name="Saif S."/>
            <person name="Shea T."/>
            <person name="Shenoy N."/>
            <person name="Sisk P."/>
            <person name="Stolte C."/>
            <person name="Sykes S."/>
            <person name="White J."/>
            <person name="Yandava C."/>
            <person name="Haas B."/>
            <person name="Nusbaum C."/>
            <person name="Birren B."/>
        </authorList>
    </citation>
    <scope>NUCLEOTIDE SEQUENCE [LARGE SCALE GENOMIC DNA]</scope>
    <source>
        <strain evidence="5">p1A1 Lamole</strain>
    </source>
</reference>
<gene>
    <name evidence="3" type="ORF">MVLG_01591</name>
</gene>
<evidence type="ECO:0000313" key="5">
    <source>
        <dbReference type="Proteomes" id="UP000017200"/>
    </source>
</evidence>
<sequence length="448" mass="46953">MRSLQLLSVLVTTCLPAAFAEIIDNTDAKKVITESGADISGNYTIQNAEGDYMHFQRDGTPGNSHVSLSFVPQYSTVEVVSRTIYGASGRMHGRFTGVSLSGANKCAATQFNSNEGRDYDVVAYGCTFNRNHTGAKMIFNVLPCGNTEDALSLAQKIRGVSKKEDFKFKKANPKSSPSRKSSGKSGAHRNTPHRPQSDLSSSGQPGRHHVGGYRGKRHSGHGRRRGGHGGHGGHGHEGGNHHGGGHGHKGGNHHGGGHGHKGGNHHGGGHPQHHHVRSLCTGNSLACQRRRHYLAKRDSRSQMLVSPQGPSPQGPSPQGPVSPSGTPKQSASGASGGAGSAAGDHGPGPQSTAKKTQDGAVSQQASKDPNPASEADKSNSEIADHLRKNLMSGKAQTVCIVGQDHLSDMQTAGLTGKETVGAGGVPGLMYDLFDASNDAFWLTMTRVN</sequence>
<feature type="compositionally biased region" description="Polar residues" evidence="1">
    <location>
        <begin position="193"/>
        <end position="204"/>
    </location>
</feature>
<dbReference type="EnsemblFungi" id="MVLG_01591T0">
    <property type="protein sequence ID" value="MVLG_01591T0"/>
    <property type="gene ID" value="MVLG_01591"/>
</dbReference>
<evidence type="ECO:0000313" key="4">
    <source>
        <dbReference type="EnsemblFungi" id="MVLG_01591T0"/>
    </source>
</evidence>
<feature type="region of interest" description="Disordered" evidence="1">
    <location>
        <begin position="297"/>
        <end position="379"/>
    </location>
</feature>
<reference evidence="3 5" key="3">
    <citation type="journal article" date="2015" name="BMC Genomics">
        <title>Sex and parasites: genomic and transcriptomic analysis of Microbotryum lychnidis-dioicae, the biotrophic and plant-castrating anther smut fungus.</title>
        <authorList>
            <person name="Perlin M.H."/>
            <person name="Amselem J."/>
            <person name="Fontanillas E."/>
            <person name="Toh S.S."/>
            <person name="Chen Z."/>
            <person name="Goldberg J."/>
            <person name="Duplessis S."/>
            <person name="Henrissat B."/>
            <person name="Young S."/>
            <person name="Zeng Q."/>
            <person name="Aguileta G."/>
            <person name="Petit E."/>
            <person name="Badouin H."/>
            <person name="Andrews J."/>
            <person name="Razeeq D."/>
            <person name="Gabaldon T."/>
            <person name="Quesneville H."/>
            <person name="Giraud T."/>
            <person name="Hood M.E."/>
            <person name="Schultz D.J."/>
            <person name="Cuomo C.A."/>
        </authorList>
    </citation>
    <scope>NUCLEOTIDE SEQUENCE [LARGE SCALE GENOMIC DNA]</scope>
    <source>
        <strain evidence="3">P1A1 Lamole</strain>
        <strain evidence="5">p1A1 Lamole</strain>
    </source>
</reference>
<feature type="compositionally biased region" description="Low complexity" evidence="1">
    <location>
        <begin position="173"/>
        <end position="185"/>
    </location>
</feature>
<feature type="region of interest" description="Disordered" evidence="1">
    <location>
        <begin position="164"/>
        <end position="277"/>
    </location>
</feature>
<feature type="signal peptide" evidence="2">
    <location>
        <begin position="1"/>
        <end position="20"/>
    </location>
</feature>
<evidence type="ECO:0000256" key="2">
    <source>
        <dbReference type="SAM" id="SignalP"/>
    </source>
</evidence>
<dbReference type="EMBL" id="GL541652">
    <property type="protein sequence ID" value="KDE08109.1"/>
    <property type="molecule type" value="Genomic_DNA"/>
</dbReference>
<dbReference type="EMBL" id="AEIJ01000154">
    <property type="status" value="NOT_ANNOTATED_CDS"/>
    <property type="molecule type" value="Genomic_DNA"/>
</dbReference>
<dbReference type="HOGENOM" id="CLU_611391_0_0_1"/>
<protein>
    <submittedName>
        <fullName evidence="3 4">Uncharacterized protein</fullName>
    </submittedName>
</protein>
<evidence type="ECO:0000313" key="3">
    <source>
        <dbReference type="EMBL" id="KDE08109.1"/>
    </source>
</evidence>
<dbReference type="AlphaFoldDB" id="U5H2K6"/>
<dbReference type="OrthoDB" id="10483568at2759"/>
<feature type="chain" id="PRO_5009724380" evidence="2">
    <location>
        <begin position="21"/>
        <end position="448"/>
    </location>
</feature>
<organism evidence="3">
    <name type="scientific">Microbotryum lychnidis-dioicae (strain p1A1 Lamole / MvSl-1064)</name>
    <name type="common">Anther smut fungus</name>
    <dbReference type="NCBI Taxonomy" id="683840"/>
    <lineage>
        <taxon>Eukaryota</taxon>
        <taxon>Fungi</taxon>
        <taxon>Dikarya</taxon>
        <taxon>Basidiomycota</taxon>
        <taxon>Pucciniomycotina</taxon>
        <taxon>Microbotryomycetes</taxon>
        <taxon>Microbotryales</taxon>
        <taxon>Microbotryaceae</taxon>
        <taxon>Microbotryum</taxon>
    </lineage>
</organism>
<accession>U5H2K6</accession>
<feature type="compositionally biased region" description="Pro residues" evidence="1">
    <location>
        <begin position="309"/>
        <end position="320"/>
    </location>
</feature>
<dbReference type="Proteomes" id="UP000017200">
    <property type="component" value="Unassembled WGS sequence"/>
</dbReference>
<feature type="compositionally biased region" description="Polar residues" evidence="1">
    <location>
        <begin position="349"/>
        <end position="367"/>
    </location>
</feature>